<evidence type="ECO:0000313" key="3">
    <source>
        <dbReference type="EMBL" id="KAJ7738966.1"/>
    </source>
</evidence>
<reference evidence="3" key="1">
    <citation type="submission" date="2023-03" db="EMBL/GenBank/DDBJ databases">
        <title>Massive genome expansion in bonnet fungi (Mycena s.s.) driven by repeated elements and novel gene families across ecological guilds.</title>
        <authorList>
            <consortium name="Lawrence Berkeley National Laboratory"/>
            <person name="Harder C.B."/>
            <person name="Miyauchi S."/>
            <person name="Viragh M."/>
            <person name="Kuo A."/>
            <person name="Thoen E."/>
            <person name="Andreopoulos B."/>
            <person name="Lu D."/>
            <person name="Skrede I."/>
            <person name="Drula E."/>
            <person name="Henrissat B."/>
            <person name="Morin E."/>
            <person name="Kohler A."/>
            <person name="Barry K."/>
            <person name="LaButti K."/>
            <person name="Morin E."/>
            <person name="Salamov A."/>
            <person name="Lipzen A."/>
            <person name="Mereny Z."/>
            <person name="Hegedus B."/>
            <person name="Baldrian P."/>
            <person name="Stursova M."/>
            <person name="Weitz H."/>
            <person name="Taylor A."/>
            <person name="Grigoriev I.V."/>
            <person name="Nagy L.G."/>
            <person name="Martin F."/>
            <person name="Kauserud H."/>
        </authorList>
    </citation>
    <scope>NUCLEOTIDE SEQUENCE</scope>
    <source>
        <strain evidence="3">CBHHK182m</strain>
    </source>
</reference>
<feature type="region of interest" description="Disordered" evidence="1">
    <location>
        <begin position="1"/>
        <end position="31"/>
    </location>
</feature>
<feature type="compositionally biased region" description="Polar residues" evidence="1">
    <location>
        <begin position="1"/>
        <end position="16"/>
    </location>
</feature>
<dbReference type="AlphaFoldDB" id="A0AAD7ICV8"/>
<dbReference type="Proteomes" id="UP001215598">
    <property type="component" value="Unassembled WGS sequence"/>
</dbReference>
<proteinExistence type="predicted"/>
<accession>A0AAD7ICV8</accession>
<keyword evidence="4" id="KW-1185">Reference proteome</keyword>
<feature type="transmembrane region" description="Helical" evidence="2">
    <location>
        <begin position="294"/>
        <end position="319"/>
    </location>
</feature>
<organism evidence="3 4">
    <name type="scientific">Mycena metata</name>
    <dbReference type="NCBI Taxonomy" id="1033252"/>
    <lineage>
        <taxon>Eukaryota</taxon>
        <taxon>Fungi</taxon>
        <taxon>Dikarya</taxon>
        <taxon>Basidiomycota</taxon>
        <taxon>Agaricomycotina</taxon>
        <taxon>Agaricomycetes</taxon>
        <taxon>Agaricomycetidae</taxon>
        <taxon>Agaricales</taxon>
        <taxon>Marasmiineae</taxon>
        <taxon>Mycenaceae</taxon>
        <taxon>Mycena</taxon>
    </lineage>
</organism>
<evidence type="ECO:0000313" key="4">
    <source>
        <dbReference type="Proteomes" id="UP001215598"/>
    </source>
</evidence>
<sequence length="353" mass="39283">MSVSTALPSPNLNRRATTSTPGTPPGPNTHVVDQVHPRFHTGIKRWRFLNTVVFLGFGVAKAIVTYRAGGQPTAPTTLDWIIGVVWALMCAPSPAHSRAATIKTRESSYWVGVFEADNAPVVSRRSHELRVMITPWRCMNTTVFATLGIYKAVTSYRGQTSVPTALEWTVGVGWTLISYWIEILQDDEPSLAVTSWFFGYDFLGTKTRYLDLLVAGKFHVDITPWRMLNTAVVLALGTYKASAAFCGQTTAPNTLDWITGIVWTLISFWIDVLEKYNTSTAGKQWFLSHDLTDALSFMLLVAFGITMMTLIIMSIYSFASQIPMMVRVTSQVFRILPQPHIPDGFVWPPPANI</sequence>
<evidence type="ECO:0000256" key="1">
    <source>
        <dbReference type="SAM" id="MobiDB-lite"/>
    </source>
</evidence>
<keyword evidence="2" id="KW-1133">Transmembrane helix</keyword>
<protein>
    <submittedName>
        <fullName evidence="3">Uncharacterized protein</fullName>
    </submittedName>
</protein>
<evidence type="ECO:0000256" key="2">
    <source>
        <dbReference type="SAM" id="Phobius"/>
    </source>
</evidence>
<comment type="caution">
    <text evidence="3">The sequence shown here is derived from an EMBL/GenBank/DDBJ whole genome shotgun (WGS) entry which is preliminary data.</text>
</comment>
<name>A0AAD7ICV8_9AGAR</name>
<keyword evidence="2" id="KW-0812">Transmembrane</keyword>
<gene>
    <name evidence="3" type="ORF">B0H16DRAFT_1729643</name>
</gene>
<dbReference type="EMBL" id="JARKIB010000109">
    <property type="protein sequence ID" value="KAJ7738966.1"/>
    <property type="molecule type" value="Genomic_DNA"/>
</dbReference>
<keyword evidence="2" id="KW-0472">Membrane</keyword>